<dbReference type="InterPro" id="IPR013783">
    <property type="entry name" value="Ig-like_fold"/>
</dbReference>
<keyword evidence="4" id="KW-1185">Reference proteome</keyword>
<dbReference type="RefSeq" id="WP_197548165.1">
    <property type="nucleotide sequence ID" value="NZ_CP063164.1"/>
</dbReference>
<dbReference type="SUPFAM" id="SSF81296">
    <property type="entry name" value="E set domains"/>
    <property type="match status" value="1"/>
</dbReference>
<dbReference type="InterPro" id="IPR014756">
    <property type="entry name" value="Ig_E-set"/>
</dbReference>
<dbReference type="Pfam" id="PF08770">
    <property type="entry name" value="SoxZ"/>
    <property type="match status" value="1"/>
</dbReference>
<dbReference type="EMBL" id="CP063164">
    <property type="protein sequence ID" value="QOR61491.1"/>
    <property type="molecule type" value="Genomic_DNA"/>
</dbReference>
<dbReference type="InterPro" id="IPR030995">
    <property type="entry name" value="SoxZ"/>
</dbReference>
<dbReference type="AlphaFoldDB" id="A0A7M1S3C1"/>
<dbReference type="Proteomes" id="UP000595074">
    <property type="component" value="Chromosome"/>
</dbReference>
<evidence type="ECO:0000313" key="4">
    <source>
        <dbReference type="Proteomes" id="UP000595074"/>
    </source>
</evidence>
<name>A0A7M1S3C1_9BACT</name>
<accession>A0A7M1S3C1</accession>
<feature type="domain" description="Sulphur oxidation protein SoxZ" evidence="2">
    <location>
        <begin position="13"/>
        <end position="108"/>
    </location>
</feature>
<dbReference type="KEGG" id="sinu:IMZ28_08610"/>
<dbReference type="NCBIfam" id="TIGR04490">
    <property type="entry name" value="SoxZ_true"/>
    <property type="match status" value="1"/>
</dbReference>
<sequence length="114" mass="12898">MAEKEARKSMIKIKPKKYKVGDIVKVDFIVIHPMDTGLVKDKKTGEIKPAHYIDNITFSFNGKPFTTMKVWETVSTNPYFSVNFKVPGKGKITVDYTDNTGEKNSKSKKLKPKG</sequence>
<gene>
    <name evidence="3" type="primary">soxZ</name>
    <name evidence="3" type="ORF">IMZ28_08610</name>
</gene>
<dbReference type="InterPro" id="IPR014880">
    <property type="entry name" value="SoxZ_dom"/>
</dbReference>
<organism evidence="3 4">
    <name type="scientific">Sulfurovum indicum</name>
    <dbReference type="NCBI Taxonomy" id="2779528"/>
    <lineage>
        <taxon>Bacteria</taxon>
        <taxon>Pseudomonadati</taxon>
        <taxon>Campylobacterota</taxon>
        <taxon>Epsilonproteobacteria</taxon>
        <taxon>Campylobacterales</taxon>
        <taxon>Sulfurovaceae</taxon>
        <taxon>Sulfurovum</taxon>
    </lineage>
</organism>
<evidence type="ECO:0000313" key="3">
    <source>
        <dbReference type="EMBL" id="QOR61491.1"/>
    </source>
</evidence>
<evidence type="ECO:0000259" key="2">
    <source>
        <dbReference type="Pfam" id="PF08770"/>
    </source>
</evidence>
<dbReference type="Gene3D" id="2.60.40.10">
    <property type="entry name" value="Immunoglobulins"/>
    <property type="match status" value="1"/>
</dbReference>
<feature type="region of interest" description="Disordered" evidence="1">
    <location>
        <begin position="95"/>
        <end position="114"/>
    </location>
</feature>
<evidence type="ECO:0000256" key="1">
    <source>
        <dbReference type="SAM" id="MobiDB-lite"/>
    </source>
</evidence>
<reference evidence="3 4" key="1">
    <citation type="submission" date="2020-10" db="EMBL/GenBank/DDBJ databases">
        <title>The genome of sulfurovum sp.</title>
        <authorList>
            <person name="Xie S."/>
            <person name="Shao Z."/>
            <person name="Jiang L."/>
        </authorList>
    </citation>
    <scope>NUCLEOTIDE SEQUENCE [LARGE SCALE GENOMIC DNA]</scope>
    <source>
        <strain evidence="3 4">ST-419</strain>
    </source>
</reference>
<protein>
    <submittedName>
        <fullName evidence="3">Thiosulfate oxidation carrier complex protein SoxZ</fullName>
    </submittedName>
</protein>
<proteinExistence type="predicted"/>